<dbReference type="AlphaFoldDB" id="A0AAD8Y2J2"/>
<evidence type="ECO:0000256" key="9">
    <source>
        <dbReference type="ARBA" id="ARBA00038897"/>
    </source>
</evidence>
<dbReference type="InterPro" id="IPR016164">
    <property type="entry name" value="FAD-linked_Oxase-like_C"/>
</dbReference>
<dbReference type="Gene3D" id="1.10.45.10">
    <property type="entry name" value="Vanillyl-alcohol Oxidase, Chain A, domain 4"/>
    <property type="match status" value="1"/>
</dbReference>
<feature type="region of interest" description="Disordered" evidence="10">
    <location>
        <begin position="42"/>
        <end position="63"/>
    </location>
</feature>
<keyword evidence="8" id="KW-0496">Mitochondrion</keyword>
<dbReference type="Proteomes" id="UP001224775">
    <property type="component" value="Unassembled WGS sequence"/>
</dbReference>
<protein>
    <recommendedName>
        <fullName evidence="9">D-lactate dehydrogenase (cytochrome)</fullName>
        <ecNumber evidence="9">1.1.2.4</ecNumber>
    </recommendedName>
</protein>
<comment type="subcellular location">
    <subcellularLocation>
        <location evidence="2">Mitochondrion</location>
    </subcellularLocation>
</comment>
<dbReference type="GO" id="GO:0004458">
    <property type="term" value="F:D-lactate dehydrogenase (cytochrome) activity"/>
    <property type="evidence" value="ECO:0007669"/>
    <property type="project" value="UniProtKB-EC"/>
</dbReference>
<comment type="cofactor">
    <cofactor evidence="1">
        <name>FAD</name>
        <dbReference type="ChEBI" id="CHEBI:57692"/>
    </cofactor>
</comment>
<evidence type="ECO:0000313" key="12">
    <source>
        <dbReference type="EMBL" id="KAK1738456.1"/>
    </source>
</evidence>
<keyword evidence="13" id="KW-1185">Reference proteome</keyword>
<dbReference type="SUPFAM" id="SSF55103">
    <property type="entry name" value="FAD-linked oxidases, C-terminal domain"/>
    <property type="match status" value="1"/>
</dbReference>
<accession>A0AAD8Y2J2</accession>
<dbReference type="InterPro" id="IPR016166">
    <property type="entry name" value="FAD-bd_PCMH"/>
</dbReference>
<evidence type="ECO:0000256" key="5">
    <source>
        <dbReference type="ARBA" id="ARBA00022827"/>
    </source>
</evidence>
<name>A0AAD8Y2J2_9STRA</name>
<reference evidence="12" key="1">
    <citation type="submission" date="2023-06" db="EMBL/GenBank/DDBJ databases">
        <title>Survivors Of The Sea: Transcriptome response of Skeletonema marinoi to long-term dormancy.</title>
        <authorList>
            <person name="Pinder M.I.M."/>
            <person name="Kourtchenko O."/>
            <person name="Robertson E.K."/>
            <person name="Larsson T."/>
            <person name="Maumus F."/>
            <person name="Osuna-Cruz C.M."/>
            <person name="Vancaester E."/>
            <person name="Stenow R."/>
            <person name="Vandepoele K."/>
            <person name="Ploug H."/>
            <person name="Bruchert V."/>
            <person name="Godhe A."/>
            <person name="Topel M."/>
        </authorList>
    </citation>
    <scope>NUCLEOTIDE SEQUENCE</scope>
    <source>
        <strain evidence="12">R05AC</strain>
    </source>
</reference>
<dbReference type="Pfam" id="PF01565">
    <property type="entry name" value="FAD_binding_4"/>
    <property type="match status" value="1"/>
</dbReference>
<evidence type="ECO:0000256" key="8">
    <source>
        <dbReference type="ARBA" id="ARBA00023128"/>
    </source>
</evidence>
<gene>
    <name evidence="12" type="ORF">QTG54_011125</name>
</gene>
<dbReference type="GO" id="GO:0008720">
    <property type="term" value="F:D-lactate dehydrogenase (NAD+) activity"/>
    <property type="evidence" value="ECO:0007669"/>
    <property type="project" value="TreeGrafter"/>
</dbReference>
<keyword evidence="5" id="KW-0274">FAD</keyword>
<evidence type="ECO:0000313" key="13">
    <source>
        <dbReference type="Proteomes" id="UP001224775"/>
    </source>
</evidence>
<dbReference type="GO" id="GO:0005739">
    <property type="term" value="C:mitochondrion"/>
    <property type="evidence" value="ECO:0007669"/>
    <property type="project" value="UniProtKB-SubCell"/>
</dbReference>
<dbReference type="Gene3D" id="3.30.70.2740">
    <property type="match status" value="1"/>
</dbReference>
<dbReference type="PANTHER" id="PTHR11748:SF111">
    <property type="entry name" value="D-LACTATE DEHYDROGENASE, MITOCHONDRIAL-RELATED"/>
    <property type="match status" value="1"/>
</dbReference>
<dbReference type="PROSITE" id="PS51387">
    <property type="entry name" value="FAD_PCMH"/>
    <property type="match status" value="1"/>
</dbReference>
<proteinExistence type="inferred from homology"/>
<evidence type="ECO:0000256" key="6">
    <source>
        <dbReference type="ARBA" id="ARBA00022946"/>
    </source>
</evidence>
<evidence type="ECO:0000256" key="4">
    <source>
        <dbReference type="ARBA" id="ARBA00022630"/>
    </source>
</evidence>
<dbReference type="InterPro" id="IPR016171">
    <property type="entry name" value="Vanillyl_alc_oxidase_C-sub2"/>
</dbReference>
<dbReference type="FunFam" id="1.10.45.10:FF:000001">
    <property type="entry name" value="D-lactate dehydrogenase mitochondrial"/>
    <property type="match status" value="1"/>
</dbReference>
<dbReference type="Gene3D" id="3.30.465.10">
    <property type="match status" value="1"/>
</dbReference>
<comment type="similarity">
    <text evidence="3">Belongs to the FAD-binding oxidoreductase/transferase type 4 family.</text>
</comment>
<dbReference type="InterPro" id="IPR016167">
    <property type="entry name" value="FAD-bd_PCMH_sub1"/>
</dbReference>
<evidence type="ECO:0000256" key="1">
    <source>
        <dbReference type="ARBA" id="ARBA00001974"/>
    </source>
</evidence>
<dbReference type="PANTHER" id="PTHR11748">
    <property type="entry name" value="D-LACTATE DEHYDROGENASE"/>
    <property type="match status" value="1"/>
</dbReference>
<keyword evidence="6" id="KW-0809">Transit peptide</keyword>
<evidence type="ECO:0000256" key="7">
    <source>
        <dbReference type="ARBA" id="ARBA00023002"/>
    </source>
</evidence>
<dbReference type="FunFam" id="3.30.70.2740:FF:000001">
    <property type="entry name" value="D-lactate dehydrogenase mitochondrial"/>
    <property type="match status" value="1"/>
</dbReference>
<keyword evidence="7 12" id="KW-0560">Oxidoreductase</keyword>
<dbReference type="InterPro" id="IPR016169">
    <property type="entry name" value="FAD-bd_PCMH_sub2"/>
</dbReference>
<dbReference type="Pfam" id="PF02913">
    <property type="entry name" value="FAD-oxidase_C"/>
    <property type="match status" value="1"/>
</dbReference>
<organism evidence="12 13">
    <name type="scientific">Skeletonema marinoi</name>
    <dbReference type="NCBI Taxonomy" id="267567"/>
    <lineage>
        <taxon>Eukaryota</taxon>
        <taxon>Sar</taxon>
        <taxon>Stramenopiles</taxon>
        <taxon>Ochrophyta</taxon>
        <taxon>Bacillariophyta</taxon>
        <taxon>Coscinodiscophyceae</taxon>
        <taxon>Thalassiosirophycidae</taxon>
        <taxon>Thalassiosirales</taxon>
        <taxon>Skeletonemataceae</taxon>
        <taxon>Skeletonema</taxon>
        <taxon>Skeletonema marinoi-dohrnii complex</taxon>
    </lineage>
</organism>
<evidence type="ECO:0000256" key="2">
    <source>
        <dbReference type="ARBA" id="ARBA00004173"/>
    </source>
</evidence>
<keyword evidence="4" id="KW-0285">Flavoprotein</keyword>
<dbReference type="EMBL" id="JATAAI010000021">
    <property type="protein sequence ID" value="KAK1738456.1"/>
    <property type="molecule type" value="Genomic_DNA"/>
</dbReference>
<comment type="caution">
    <text evidence="12">The sequence shown here is derived from an EMBL/GenBank/DDBJ whole genome shotgun (WGS) entry which is preliminary data.</text>
</comment>
<feature type="domain" description="FAD-binding PCMH-type" evidence="11">
    <location>
        <begin position="107"/>
        <end position="355"/>
    </location>
</feature>
<dbReference type="Gene3D" id="3.30.43.10">
    <property type="entry name" value="Uridine Diphospho-n-acetylenolpyruvylglucosamine Reductase, domain 2"/>
    <property type="match status" value="1"/>
</dbReference>
<dbReference type="GO" id="GO:1903457">
    <property type="term" value="P:lactate catabolic process"/>
    <property type="evidence" value="ECO:0007669"/>
    <property type="project" value="TreeGrafter"/>
</dbReference>
<dbReference type="InterPro" id="IPR004113">
    <property type="entry name" value="FAD-bd_oxidored_4_C"/>
</dbReference>
<evidence type="ECO:0000256" key="3">
    <source>
        <dbReference type="ARBA" id="ARBA00008000"/>
    </source>
</evidence>
<dbReference type="InterPro" id="IPR006094">
    <property type="entry name" value="Oxid_FAD_bind_N"/>
</dbReference>
<dbReference type="GO" id="GO:0071949">
    <property type="term" value="F:FAD binding"/>
    <property type="evidence" value="ECO:0007669"/>
    <property type="project" value="InterPro"/>
</dbReference>
<dbReference type="InterPro" id="IPR036318">
    <property type="entry name" value="FAD-bd_PCMH-like_sf"/>
</dbReference>
<evidence type="ECO:0000259" key="11">
    <source>
        <dbReference type="PROSITE" id="PS51387"/>
    </source>
</evidence>
<evidence type="ECO:0000256" key="10">
    <source>
        <dbReference type="SAM" id="MobiDB-lite"/>
    </source>
</evidence>
<dbReference type="SUPFAM" id="SSF56176">
    <property type="entry name" value="FAD-binding/transporter-associated domain-like"/>
    <property type="match status" value="2"/>
</dbReference>
<dbReference type="EC" id="1.1.2.4" evidence="9"/>
<sequence>MRRLQQTITSSSFPLKRRSLCPPTVHFAHRTTTAGLYEMHQRPEPHFSPHRSSPPPYLRYSSSSAAPLKSRLPSDFLSILQRNHPNLKISLNKYELDSHGRGESHHPVSPPDAVLYPSSVEEIQDILRLCCREVYREGDGDVPTVEIVSVIPYGAGTSLEGHLSFLLPQDDSVVRNNDIVEIPSSLFESNSGDSQLWENEKKRVRIKRKGGISIDMSNFQSIGELTPGDGFIKVGAGVTRNSLNDALRHTGMQFMIDPGADATLGGMTACGASGTAAVKYQTMRENVLGLTAVLPPQTIASASNDAGIGLKKPRAVTCGSNALKNSAGYNLPGLFVGSEGTLGVITDVTVKIYPVPSHVIAASCTFEDLHTAAEAVTTIRVLGIPVSRIELLDKMSIRAFNQSVKNEELKPMDEKATLFFEFAGHSESSVMADLSAARAVCVDDFEGSNFVSATDETTRSKVWAARHRLYYSSIALRGGGDDDGNGATSQSTIVTDVCVPFSSFADIVSATAEDLRDMGVFGTVFGHCGDGNYHAILPLRSDDTEEYKDKVFKVIELMTERAISVGGSVTGEHGVGYGKKKFLEQMYGAAGVSLMQTIKTSIDPWCIMNPGKIVDVDLGLGAIK</sequence>